<comment type="caution">
    <text evidence="2">The sequence shown here is derived from an EMBL/GenBank/DDBJ whole genome shotgun (WGS) entry which is preliminary data.</text>
</comment>
<gene>
    <name evidence="2" type="ORF">IEO21_04014</name>
</gene>
<evidence type="ECO:0000313" key="2">
    <source>
        <dbReference type="EMBL" id="KAF9816613.1"/>
    </source>
</evidence>
<organism evidence="2 3">
    <name type="scientific">Rhodonia placenta</name>
    <dbReference type="NCBI Taxonomy" id="104341"/>
    <lineage>
        <taxon>Eukaryota</taxon>
        <taxon>Fungi</taxon>
        <taxon>Dikarya</taxon>
        <taxon>Basidiomycota</taxon>
        <taxon>Agaricomycotina</taxon>
        <taxon>Agaricomycetes</taxon>
        <taxon>Polyporales</taxon>
        <taxon>Adustoporiaceae</taxon>
        <taxon>Rhodonia</taxon>
    </lineage>
</organism>
<accession>A0A8H7P4N5</accession>
<dbReference type="AlphaFoldDB" id="A0A8H7P4N5"/>
<dbReference type="InterPro" id="IPR046528">
    <property type="entry name" value="DUF6593"/>
</dbReference>
<evidence type="ECO:0000259" key="1">
    <source>
        <dbReference type="Pfam" id="PF20236"/>
    </source>
</evidence>
<reference evidence="2" key="2">
    <citation type="journal article" name="Front. Microbiol.">
        <title>Degradative Capacity of Two Strains of Rhodonia placenta: From Phenotype to Genotype.</title>
        <authorList>
            <person name="Kolle M."/>
            <person name="Horta M.A.C."/>
            <person name="Nowrousian M."/>
            <person name="Ohm R.A."/>
            <person name="Benz J.P."/>
            <person name="Pilgard A."/>
        </authorList>
    </citation>
    <scope>NUCLEOTIDE SEQUENCE</scope>
    <source>
        <strain evidence="2">FPRL280</strain>
    </source>
</reference>
<dbReference type="Proteomes" id="UP000639403">
    <property type="component" value="Unassembled WGS sequence"/>
</dbReference>
<name>A0A8H7P4N5_9APHY</name>
<proteinExistence type="predicted"/>
<reference evidence="2" key="1">
    <citation type="submission" date="2020-11" db="EMBL/GenBank/DDBJ databases">
        <authorList>
            <person name="Koelle M."/>
            <person name="Horta M.A.C."/>
            <person name="Nowrousian M."/>
            <person name="Ohm R.A."/>
            <person name="Benz P."/>
            <person name="Pilgard A."/>
        </authorList>
    </citation>
    <scope>NUCLEOTIDE SEQUENCE</scope>
    <source>
        <strain evidence="2">FPRL280</strain>
    </source>
</reference>
<dbReference type="Pfam" id="PF20236">
    <property type="entry name" value="DUF6593"/>
    <property type="match status" value="1"/>
</dbReference>
<evidence type="ECO:0000313" key="3">
    <source>
        <dbReference type="Proteomes" id="UP000639403"/>
    </source>
</evidence>
<sequence length="195" mass="21224">MNPFTAGGWGTSSGNPPSIFGALPSVPVSSSAPRSIQADSVQFKLTNFNTTVLNCTVVGPQNHVVYRVVTNSGAPSSTMWKDNESRNVGMVTWQPNATLEVRGVASRQRVRDWLRLSSDQSKRIMQIGGVQYAWSPIEGFICLYKLQSTAPRVLARIARLQSSILLDMTPEAMQLGLLEPCVVATVIFTCGHNID</sequence>
<protein>
    <recommendedName>
        <fullName evidence="1">DUF6593 domain-containing protein</fullName>
    </recommendedName>
</protein>
<feature type="domain" description="DUF6593" evidence="1">
    <location>
        <begin position="52"/>
        <end position="167"/>
    </location>
</feature>
<dbReference type="EMBL" id="JADOXO010000055">
    <property type="protein sequence ID" value="KAF9816613.1"/>
    <property type="molecule type" value="Genomic_DNA"/>
</dbReference>